<dbReference type="InterPro" id="IPR000415">
    <property type="entry name" value="Nitroreductase-like"/>
</dbReference>
<proteinExistence type="inferred from homology"/>
<sequence length="224" mass="25930">MSEKNDKKQEILDAFYFRHATKEFDISKKINEEDFEFILETARLSPSSIGYEPWRFIIIQNPELREKLKDVASGAARQLDTASHFVLILAHTEARYDSEYATYINKHIKGLPEETIEELAPRYKAFQQDNQNLFESERSLFDWASKQTYIALGNMMSTAAQIGIDSCPIEGFHAEKVNELLKNEDIIAEGSWKVSVMVAFGYRTAEPAREKTRQRLSDIVHWEN</sequence>
<dbReference type="EMBL" id="VLXZ01000008">
    <property type="protein sequence ID" value="TSB46006.1"/>
    <property type="molecule type" value="Genomic_DNA"/>
</dbReference>
<dbReference type="Pfam" id="PF00881">
    <property type="entry name" value="Nitroreductase"/>
    <property type="match status" value="1"/>
</dbReference>
<keyword evidence="7" id="KW-0520">NAD</keyword>
<dbReference type="InterPro" id="IPR029479">
    <property type="entry name" value="Nitroreductase"/>
</dbReference>
<evidence type="ECO:0000256" key="7">
    <source>
        <dbReference type="ARBA" id="ARBA00023027"/>
    </source>
</evidence>
<evidence type="ECO:0000256" key="1">
    <source>
        <dbReference type="ARBA" id="ARBA00001917"/>
    </source>
</evidence>
<dbReference type="OrthoDB" id="9809288at2"/>
<dbReference type="PANTHER" id="PTHR23026:SF125">
    <property type="entry name" value="OXYGEN-INSENSITIVE NAD(P)H NITROREDUCTASE"/>
    <property type="match status" value="1"/>
</dbReference>
<reference evidence="9 10" key="1">
    <citation type="submission" date="2019-07" db="EMBL/GenBank/DDBJ databases">
        <authorList>
            <person name="Park Y.J."/>
            <person name="Jeong S.E."/>
            <person name="Jung H.S."/>
        </authorList>
    </citation>
    <scope>NUCLEOTIDE SEQUENCE [LARGE SCALE GENOMIC DNA]</scope>
    <source>
        <strain evidence="10">P16(2019)</strain>
    </source>
</reference>
<keyword evidence="5" id="KW-0521">NADP</keyword>
<keyword evidence="3" id="KW-0285">Flavoprotein</keyword>
<protein>
    <submittedName>
        <fullName evidence="9">NAD(P)H-dependent oxidoreductase</fullName>
    </submittedName>
</protein>
<dbReference type="Proteomes" id="UP000318521">
    <property type="component" value="Unassembled WGS sequence"/>
</dbReference>
<comment type="cofactor">
    <cofactor evidence="1">
        <name>FMN</name>
        <dbReference type="ChEBI" id="CHEBI:58210"/>
    </cofactor>
</comment>
<keyword evidence="6" id="KW-0560">Oxidoreductase</keyword>
<keyword evidence="4" id="KW-0288">FMN</keyword>
<comment type="similarity">
    <text evidence="2">Belongs to the nitroreductase family.</text>
</comment>
<dbReference type="GO" id="GO:0005829">
    <property type="term" value="C:cytosol"/>
    <property type="evidence" value="ECO:0007669"/>
    <property type="project" value="TreeGrafter"/>
</dbReference>
<evidence type="ECO:0000256" key="3">
    <source>
        <dbReference type="ARBA" id="ARBA00022630"/>
    </source>
</evidence>
<dbReference type="RefSeq" id="WP_143849346.1">
    <property type="nucleotide sequence ID" value="NZ_VLXZ01000008.1"/>
</dbReference>
<evidence type="ECO:0000256" key="5">
    <source>
        <dbReference type="ARBA" id="ARBA00022857"/>
    </source>
</evidence>
<dbReference type="InterPro" id="IPR050627">
    <property type="entry name" value="Nitroreductase/BluB"/>
</dbReference>
<evidence type="ECO:0000256" key="6">
    <source>
        <dbReference type="ARBA" id="ARBA00023002"/>
    </source>
</evidence>
<dbReference type="PANTHER" id="PTHR23026">
    <property type="entry name" value="NADPH NITROREDUCTASE"/>
    <property type="match status" value="1"/>
</dbReference>
<accession>A0A553ZXD1</accession>
<dbReference type="InterPro" id="IPR033878">
    <property type="entry name" value="NfsB-like"/>
</dbReference>
<dbReference type="Gene3D" id="3.40.109.10">
    <property type="entry name" value="NADH Oxidase"/>
    <property type="match status" value="1"/>
</dbReference>
<organism evidence="9 10">
    <name type="scientific">Alkalicoccobacillus porphyridii</name>
    <dbReference type="NCBI Taxonomy" id="2597270"/>
    <lineage>
        <taxon>Bacteria</taxon>
        <taxon>Bacillati</taxon>
        <taxon>Bacillota</taxon>
        <taxon>Bacilli</taxon>
        <taxon>Bacillales</taxon>
        <taxon>Bacillaceae</taxon>
        <taxon>Alkalicoccobacillus</taxon>
    </lineage>
</organism>
<evidence type="ECO:0000259" key="8">
    <source>
        <dbReference type="Pfam" id="PF00881"/>
    </source>
</evidence>
<evidence type="ECO:0000313" key="9">
    <source>
        <dbReference type="EMBL" id="TSB46006.1"/>
    </source>
</evidence>
<gene>
    <name evidence="9" type="ORF">FN960_13980</name>
</gene>
<comment type="caution">
    <text evidence="9">The sequence shown here is derived from an EMBL/GenBank/DDBJ whole genome shotgun (WGS) entry which is preliminary data.</text>
</comment>
<dbReference type="GO" id="GO:0046857">
    <property type="term" value="F:oxidoreductase activity, acting on other nitrogenous compounds as donors, with NAD or NADP as acceptor"/>
    <property type="evidence" value="ECO:0007669"/>
    <property type="project" value="TreeGrafter"/>
</dbReference>
<evidence type="ECO:0000256" key="4">
    <source>
        <dbReference type="ARBA" id="ARBA00022643"/>
    </source>
</evidence>
<evidence type="ECO:0000313" key="10">
    <source>
        <dbReference type="Proteomes" id="UP000318521"/>
    </source>
</evidence>
<dbReference type="AlphaFoldDB" id="A0A553ZXD1"/>
<dbReference type="SUPFAM" id="SSF55469">
    <property type="entry name" value="FMN-dependent nitroreductase-like"/>
    <property type="match status" value="1"/>
</dbReference>
<dbReference type="GO" id="GO:0046256">
    <property type="term" value="P:2,4,6-trinitrotoluene catabolic process"/>
    <property type="evidence" value="ECO:0007669"/>
    <property type="project" value="TreeGrafter"/>
</dbReference>
<feature type="domain" description="Nitroreductase" evidence="8">
    <location>
        <begin position="18"/>
        <end position="202"/>
    </location>
</feature>
<evidence type="ECO:0000256" key="2">
    <source>
        <dbReference type="ARBA" id="ARBA00007118"/>
    </source>
</evidence>
<name>A0A553ZXD1_9BACI</name>
<keyword evidence="10" id="KW-1185">Reference proteome</keyword>
<dbReference type="CDD" id="cd02149">
    <property type="entry name" value="NfsB-like"/>
    <property type="match status" value="1"/>
</dbReference>